<dbReference type="eggNOG" id="COG1846">
    <property type="taxonomic scope" value="Bacteria"/>
</dbReference>
<dbReference type="BioCyc" id="HAUR316274:GHYA-1426-MONOMER"/>
<evidence type="ECO:0000313" key="1">
    <source>
        <dbReference type="EMBL" id="ABX04050.1"/>
    </source>
</evidence>
<dbReference type="SUPFAM" id="SSF46785">
    <property type="entry name" value="Winged helix' DNA-binding domain"/>
    <property type="match status" value="1"/>
</dbReference>
<dbReference type="InParanoid" id="A9B387"/>
<keyword evidence="2" id="KW-1185">Reference proteome</keyword>
<dbReference type="STRING" id="316274.Haur_1405"/>
<gene>
    <name evidence="1" type="ordered locus">Haur_1405</name>
</gene>
<dbReference type="Proteomes" id="UP000000787">
    <property type="component" value="Chromosome"/>
</dbReference>
<accession>A9B387</accession>
<sequence>MRRKPVSFTTVRLVWGAVSRRPLATVRDLADELRLGYSTVAQALLVLRDAGYIEFTPKRCGCRKIIIPLLEAA</sequence>
<dbReference type="InterPro" id="IPR036388">
    <property type="entry name" value="WH-like_DNA-bd_sf"/>
</dbReference>
<dbReference type="KEGG" id="hau:Haur_1405"/>
<dbReference type="AlphaFoldDB" id="A9B387"/>
<name>A9B387_HERA2</name>
<proteinExistence type="predicted"/>
<dbReference type="HOGENOM" id="CLU_2699674_0_0_0"/>
<protein>
    <submittedName>
        <fullName evidence="1">Uncharacterized protein</fullName>
    </submittedName>
</protein>
<reference evidence="1 2" key="1">
    <citation type="journal article" date="2011" name="Stand. Genomic Sci.">
        <title>Complete genome sequence of the filamentous gliding predatory bacterium Herpetosiphon aurantiacus type strain (114-95(T)).</title>
        <authorList>
            <person name="Kiss H."/>
            <person name="Nett M."/>
            <person name="Domin N."/>
            <person name="Martin K."/>
            <person name="Maresca J.A."/>
            <person name="Copeland A."/>
            <person name="Lapidus A."/>
            <person name="Lucas S."/>
            <person name="Berry K.W."/>
            <person name="Glavina Del Rio T."/>
            <person name="Dalin E."/>
            <person name="Tice H."/>
            <person name="Pitluck S."/>
            <person name="Richardson P."/>
            <person name="Bruce D."/>
            <person name="Goodwin L."/>
            <person name="Han C."/>
            <person name="Detter J.C."/>
            <person name="Schmutz J."/>
            <person name="Brettin T."/>
            <person name="Land M."/>
            <person name="Hauser L."/>
            <person name="Kyrpides N.C."/>
            <person name="Ivanova N."/>
            <person name="Goker M."/>
            <person name="Woyke T."/>
            <person name="Klenk H.P."/>
            <person name="Bryant D.A."/>
        </authorList>
    </citation>
    <scope>NUCLEOTIDE SEQUENCE [LARGE SCALE GENOMIC DNA]</scope>
    <source>
        <strain evidence="2">ATCC 23779 / DSM 785 / 114-95</strain>
    </source>
</reference>
<dbReference type="Gene3D" id="1.10.10.10">
    <property type="entry name" value="Winged helix-like DNA-binding domain superfamily/Winged helix DNA-binding domain"/>
    <property type="match status" value="1"/>
</dbReference>
<dbReference type="InterPro" id="IPR036390">
    <property type="entry name" value="WH_DNA-bd_sf"/>
</dbReference>
<dbReference type="EMBL" id="CP000875">
    <property type="protein sequence ID" value="ABX04050.1"/>
    <property type="molecule type" value="Genomic_DNA"/>
</dbReference>
<evidence type="ECO:0000313" key="2">
    <source>
        <dbReference type="Proteomes" id="UP000000787"/>
    </source>
</evidence>
<organism evidence="1 2">
    <name type="scientific">Herpetosiphon aurantiacus (strain ATCC 23779 / DSM 785 / 114-95)</name>
    <dbReference type="NCBI Taxonomy" id="316274"/>
    <lineage>
        <taxon>Bacteria</taxon>
        <taxon>Bacillati</taxon>
        <taxon>Chloroflexota</taxon>
        <taxon>Chloroflexia</taxon>
        <taxon>Herpetosiphonales</taxon>
        <taxon>Herpetosiphonaceae</taxon>
        <taxon>Herpetosiphon</taxon>
    </lineage>
</organism>